<feature type="domain" description="GXWXG" evidence="1">
    <location>
        <begin position="16"/>
        <end position="70"/>
    </location>
</feature>
<protein>
    <submittedName>
        <fullName evidence="3">DUF4334 domain-containing protein</fullName>
    </submittedName>
</protein>
<reference evidence="3 4" key="1">
    <citation type="submission" date="2023-12" db="EMBL/GenBank/DDBJ databases">
        <title>Baltic Sea Cyanobacteria.</title>
        <authorList>
            <person name="Delbaje E."/>
            <person name="Fewer D.P."/>
            <person name="Shishido T.K."/>
        </authorList>
    </citation>
    <scope>NUCLEOTIDE SEQUENCE [LARGE SCALE GENOMIC DNA]</scope>
    <source>
        <strain evidence="3 4">UHCC 0281</strain>
    </source>
</reference>
<gene>
    <name evidence="3" type="ORF">VB739_13205</name>
</gene>
<proteinExistence type="predicted"/>
<dbReference type="InterPro" id="IPR025568">
    <property type="entry name" value="DUF4334"/>
</dbReference>
<keyword evidence="4" id="KW-1185">Reference proteome</keyword>
<dbReference type="Pfam" id="PF14232">
    <property type="entry name" value="DUF4334"/>
    <property type="match status" value="1"/>
</dbReference>
<dbReference type="EMBL" id="JAYGHY010000053">
    <property type="protein sequence ID" value="MEA5443515.1"/>
    <property type="molecule type" value="Genomic_DNA"/>
</dbReference>
<dbReference type="InterPro" id="IPR025951">
    <property type="entry name" value="GXWXG_dom"/>
</dbReference>
<evidence type="ECO:0000259" key="2">
    <source>
        <dbReference type="Pfam" id="PF14232"/>
    </source>
</evidence>
<feature type="domain" description="DUF4334" evidence="2">
    <location>
        <begin position="118"/>
        <end position="172"/>
    </location>
</feature>
<dbReference type="Pfam" id="PF14231">
    <property type="entry name" value="GXWXG"/>
    <property type="match status" value="1"/>
</dbReference>
<comment type="caution">
    <text evidence="3">The sequence shown here is derived from an EMBL/GenBank/DDBJ whole genome shotgun (WGS) entry which is preliminary data.</text>
</comment>
<name>A0ABU5SYB4_9CYAN</name>
<dbReference type="RefSeq" id="WP_323357499.1">
    <property type="nucleotide sequence ID" value="NZ_JAYGHY010000053.1"/>
</dbReference>
<evidence type="ECO:0000313" key="3">
    <source>
        <dbReference type="EMBL" id="MEA5443515.1"/>
    </source>
</evidence>
<dbReference type="Proteomes" id="UP001302329">
    <property type="component" value="Unassembled WGS sequence"/>
</dbReference>
<evidence type="ECO:0000259" key="1">
    <source>
        <dbReference type="Pfam" id="PF14231"/>
    </source>
</evidence>
<organism evidence="3 4">
    <name type="scientific">Cyanobium gracile UHCC 0281</name>
    <dbReference type="NCBI Taxonomy" id="3110309"/>
    <lineage>
        <taxon>Bacteria</taxon>
        <taxon>Bacillati</taxon>
        <taxon>Cyanobacteriota</taxon>
        <taxon>Cyanophyceae</taxon>
        <taxon>Synechococcales</taxon>
        <taxon>Prochlorococcaceae</taxon>
        <taxon>Cyanobium</taxon>
    </lineage>
</organism>
<dbReference type="Gene3D" id="2.40.128.580">
    <property type="entry name" value="GXWXG domain"/>
    <property type="match status" value="1"/>
</dbReference>
<sequence>MGSLPAITTTEQAFARFDGLPPVEIPFMLGAWTGESVPTGHPLDGALEAFHWHGKRFDSAEAVHPLVFTTLGGGLTCLEPRTLGPGLRLSDRFPVPKSALAGRLFQLVMPLLSTAHSSARLRMTDYRGVVSATMQYDHLPINDVFRRLDEDSVLGVMDFKGMETPFFFLLRREGPAPSHSVTIP</sequence>
<evidence type="ECO:0000313" key="4">
    <source>
        <dbReference type="Proteomes" id="UP001302329"/>
    </source>
</evidence>
<accession>A0ABU5SYB4</accession>